<protein>
    <submittedName>
        <fullName evidence="2">Uncharacterized protein</fullName>
    </submittedName>
</protein>
<reference evidence="2" key="1">
    <citation type="submission" date="2014-11" db="EMBL/GenBank/DDBJ databases">
        <authorList>
            <person name="Otto D Thomas"/>
            <person name="Naeem Raeece"/>
        </authorList>
    </citation>
    <scope>NUCLEOTIDE SEQUENCE</scope>
</reference>
<name>A0A0G4HJC3_9ALVE</name>
<dbReference type="AlphaFoldDB" id="A0A0G4HJC3"/>
<evidence type="ECO:0000313" key="2">
    <source>
        <dbReference type="EMBL" id="CEM44150.1"/>
    </source>
</evidence>
<accession>A0A0G4HJC3</accession>
<organism evidence="2">
    <name type="scientific">Chromera velia CCMP2878</name>
    <dbReference type="NCBI Taxonomy" id="1169474"/>
    <lineage>
        <taxon>Eukaryota</taxon>
        <taxon>Sar</taxon>
        <taxon>Alveolata</taxon>
        <taxon>Colpodellida</taxon>
        <taxon>Chromeraceae</taxon>
        <taxon>Chromera</taxon>
    </lineage>
</organism>
<proteinExistence type="predicted"/>
<sequence length="665" mass="74816">MTDPCMTFLSLHGIVSAAAQSSNPMQAVGGGHDESDTEVEPATHLWQNPGEAFTINCPVAGLLFGRALVLYVSSVGVLRDLTPGVLQQPIISRFFASLARVPGAKEQLRREAARVLPPFLERLKRALQPGLAQVEILLGEGQPKYLLKKEKEWWGLFREKPQTAYALLVADSKKPEGQRSFSLVACSRNEDLVNMIYAWQKTVACVGMPKELRLEIKKHEKHSPLVLSGTEAVETLSELLVTSVSYASVAKLNCLRAHFLLGGDVEGNADGVVSPLSPIMETHLWNNEALPELQYHLEQLINTEELRYQKVLGVLKEWWVQDHPLNPSEILPPAWREWLHSVLKVAFPEGTAAGGRVKVQSRDDLEYVWTQWYDQKVRFGVAVLSGLFVDEDPKRYRREVLSGRESCSLKKRRHLHAELNERGVRLARGGPPGDSDLAAVVEYVGEIFRYCRRRRGHATSRKPLYIAGFPIHLAMELCRSRAIDGVYKIDMPMKPHPWESPTRDPSSARVLIDHERGAEDRPQERRSGHALQREGRQPARIFAGAEESVPDFQQLFDVKDSPRPHGFLIHGPTGSAWQDTPPLLHPLVIPPPSGRLPPMQERGQRAYNARDTLFVPDWGTPPPLSRPSLSLYAPPNLSLKVQQEWAVLEQKDLEQRREQHQTTND</sequence>
<feature type="region of interest" description="Disordered" evidence="1">
    <location>
        <begin position="515"/>
        <end position="536"/>
    </location>
</feature>
<dbReference type="EMBL" id="CDMZ01002852">
    <property type="protein sequence ID" value="CEM44150.1"/>
    <property type="molecule type" value="Genomic_DNA"/>
</dbReference>
<dbReference type="VEuPathDB" id="CryptoDB:Cvel_28090"/>
<evidence type="ECO:0000256" key="1">
    <source>
        <dbReference type="SAM" id="MobiDB-lite"/>
    </source>
</evidence>
<gene>
    <name evidence="2" type="ORF">Cvel_28090</name>
</gene>